<dbReference type="AlphaFoldDB" id="A0AA34WI28"/>
<dbReference type="RefSeq" id="WP_013712786.1">
    <property type="nucleotide sequence ID" value="NC_015408.1"/>
</dbReference>
<reference evidence="3 4" key="1">
    <citation type="journal article" date="2011" name="J. Bacteriol.">
        <title>Genome sequence of the obligate intracellular animal pathogen Chlamydia pecorum E58.</title>
        <authorList>
            <person name="Mojica S."/>
            <person name="Huot Creasy H."/>
            <person name="Daugherty S."/>
            <person name="Read T.D."/>
            <person name="Kim T."/>
            <person name="Kaltenboeck B."/>
            <person name="Bavoil P."/>
            <person name="Myers G.S."/>
        </authorList>
    </citation>
    <scope>NUCLEOTIDE SEQUENCE [LARGE SCALE GENOMIC DNA]</scope>
    <source>
        <strain evidence="3 4">E58</strain>
    </source>
</reference>
<name>A0AA34WI28_CHLPE</name>
<feature type="region of interest" description="Disordered" evidence="2">
    <location>
        <begin position="64"/>
        <end position="84"/>
    </location>
</feature>
<sequence length="149" mass="17580">MKSERLKKLESELHDLTQWMQLGLVPKKEIDRHKEEIRHLEHKIHEEKARLQLLKENGEVEEYVTPRRSPAKTVYPDGPSMSDIEFVEPTETELDIGSPGETIEMEFPDEDREEGIVDIDYSHEDDEDPFSDRNRWRRGGIIDPDANEW</sequence>
<gene>
    <name evidence="3" type="ordered locus">G5S_0760</name>
</gene>
<accession>A0AA34WI28</accession>
<feature type="coiled-coil region" evidence="1">
    <location>
        <begin position="30"/>
        <end position="57"/>
    </location>
</feature>
<dbReference type="Proteomes" id="UP000008305">
    <property type="component" value="Chromosome"/>
</dbReference>
<keyword evidence="4" id="KW-1185">Reference proteome</keyword>
<evidence type="ECO:0000313" key="3">
    <source>
        <dbReference type="EMBL" id="AEB41708.1"/>
    </source>
</evidence>
<dbReference type="GeneID" id="99718745"/>
<keyword evidence="1" id="KW-0175">Coiled coil</keyword>
<feature type="region of interest" description="Disordered" evidence="2">
    <location>
        <begin position="91"/>
        <end position="110"/>
    </location>
</feature>
<evidence type="ECO:0000313" key="4">
    <source>
        <dbReference type="Proteomes" id="UP000008305"/>
    </source>
</evidence>
<dbReference type="KEGG" id="cpm:G5S_0760"/>
<protein>
    <submittedName>
        <fullName evidence="3">Uncharacterized protein</fullName>
    </submittedName>
</protein>
<evidence type="ECO:0000256" key="1">
    <source>
        <dbReference type="SAM" id="Coils"/>
    </source>
</evidence>
<dbReference type="EMBL" id="CP002608">
    <property type="protein sequence ID" value="AEB41708.1"/>
    <property type="molecule type" value="Genomic_DNA"/>
</dbReference>
<feature type="compositionally biased region" description="Acidic residues" evidence="2">
    <location>
        <begin position="119"/>
        <end position="129"/>
    </location>
</feature>
<organism evidence="3 4">
    <name type="scientific">Chlamydia pecorum (strain ATCC VR-628 / DSM 29919 / E58)</name>
    <name type="common">Chlamydophila pecorum</name>
    <dbReference type="NCBI Taxonomy" id="331635"/>
    <lineage>
        <taxon>Bacteria</taxon>
        <taxon>Pseudomonadati</taxon>
        <taxon>Chlamydiota</taxon>
        <taxon>Chlamydiia</taxon>
        <taxon>Chlamydiales</taxon>
        <taxon>Chlamydiaceae</taxon>
        <taxon>Chlamydia/Chlamydophila group</taxon>
        <taxon>Chlamydia</taxon>
    </lineage>
</organism>
<proteinExistence type="predicted"/>
<feature type="region of interest" description="Disordered" evidence="2">
    <location>
        <begin position="119"/>
        <end position="149"/>
    </location>
</feature>
<evidence type="ECO:0000256" key="2">
    <source>
        <dbReference type="SAM" id="MobiDB-lite"/>
    </source>
</evidence>